<proteinExistence type="predicted"/>
<dbReference type="PANTHER" id="PTHR47331">
    <property type="entry name" value="PHD-TYPE DOMAIN-CONTAINING PROTEIN"/>
    <property type="match status" value="1"/>
</dbReference>
<dbReference type="InterPro" id="IPR008042">
    <property type="entry name" value="Retrotrans_Pao"/>
</dbReference>
<dbReference type="EMBL" id="UZAH01034467">
    <property type="protein sequence ID" value="VDP35312.1"/>
    <property type="molecule type" value="Genomic_DNA"/>
</dbReference>
<evidence type="ECO:0000313" key="3">
    <source>
        <dbReference type="WBParaSite" id="HPBE_0002289501-mRNA-1"/>
    </source>
</evidence>
<dbReference type="OrthoDB" id="5920525at2759"/>
<dbReference type="AlphaFoldDB" id="A0A183GJN8"/>
<keyword evidence="2" id="KW-1185">Reference proteome</keyword>
<reference evidence="1 2" key="1">
    <citation type="submission" date="2018-11" db="EMBL/GenBank/DDBJ databases">
        <authorList>
            <consortium name="Pathogen Informatics"/>
        </authorList>
    </citation>
    <scope>NUCLEOTIDE SEQUENCE [LARGE SCALE GENOMIC DNA]</scope>
</reference>
<evidence type="ECO:0000313" key="1">
    <source>
        <dbReference type="EMBL" id="VDP35312.1"/>
    </source>
</evidence>
<dbReference type="Pfam" id="PF05380">
    <property type="entry name" value="Peptidase_A17"/>
    <property type="match status" value="1"/>
</dbReference>
<accession>A0A3P8C981</accession>
<dbReference type="PANTHER" id="PTHR47331:SF5">
    <property type="entry name" value="RIBONUCLEASE H"/>
    <property type="match status" value="1"/>
</dbReference>
<protein>
    <submittedName>
        <fullName evidence="1 3">Uncharacterized protein</fullName>
    </submittedName>
</protein>
<evidence type="ECO:0000313" key="2">
    <source>
        <dbReference type="Proteomes" id="UP000050761"/>
    </source>
</evidence>
<name>A0A183GJN8_HELPZ</name>
<reference evidence="3" key="2">
    <citation type="submission" date="2019-09" db="UniProtKB">
        <authorList>
            <consortium name="WormBaseParasite"/>
        </authorList>
    </citation>
    <scope>IDENTIFICATION</scope>
</reference>
<accession>A0A183GJN8</accession>
<dbReference type="WBParaSite" id="HPBE_0002289501-mRNA-1">
    <property type="protein sequence ID" value="HPBE_0002289501-mRNA-1"/>
    <property type="gene ID" value="HPBE_0002289501"/>
</dbReference>
<dbReference type="Proteomes" id="UP000050761">
    <property type="component" value="Unassembled WGS sequence"/>
</dbReference>
<sequence>MNLSTFVTNESEVMNRIPKNDRAGILTSKVLENSETDQFELSIRIKRSDIVSKRVVAQQIASIYDPLGWFIPLLVTAKAFQQKLWKERHEWDENLNDDLKNEWLGILSGLEGYRRLFPRRTLRATRRTRW</sequence>
<gene>
    <name evidence="1" type="ORF">HPBE_LOCUS22894</name>
</gene>
<organism evidence="2 3">
    <name type="scientific">Heligmosomoides polygyrus</name>
    <name type="common">Parasitic roundworm</name>
    <dbReference type="NCBI Taxonomy" id="6339"/>
    <lineage>
        <taxon>Eukaryota</taxon>
        <taxon>Metazoa</taxon>
        <taxon>Ecdysozoa</taxon>
        <taxon>Nematoda</taxon>
        <taxon>Chromadorea</taxon>
        <taxon>Rhabditida</taxon>
        <taxon>Rhabditina</taxon>
        <taxon>Rhabditomorpha</taxon>
        <taxon>Strongyloidea</taxon>
        <taxon>Heligmosomidae</taxon>
        <taxon>Heligmosomoides</taxon>
    </lineage>
</organism>